<dbReference type="AlphaFoldDB" id="A0A8H6VPS6"/>
<dbReference type="GO" id="GO:0005737">
    <property type="term" value="C:cytoplasm"/>
    <property type="evidence" value="ECO:0007669"/>
    <property type="project" value="TreeGrafter"/>
</dbReference>
<comment type="caution">
    <text evidence="2">The sequence shown here is derived from an EMBL/GenBank/DDBJ whole genome shotgun (WGS) entry which is preliminary data.</text>
</comment>
<evidence type="ECO:0000313" key="2">
    <source>
        <dbReference type="EMBL" id="KAF7289199.1"/>
    </source>
</evidence>
<proteinExistence type="predicted"/>
<gene>
    <name evidence="2" type="ORF">MIND_01381100</name>
</gene>
<feature type="compositionally biased region" description="Basic and acidic residues" evidence="1">
    <location>
        <begin position="75"/>
        <end position="93"/>
    </location>
</feature>
<evidence type="ECO:0000313" key="3">
    <source>
        <dbReference type="Proteomes" id="UP000636479"/>
    </source>
</evidence>
<name>A0A8H6VPS6_9AGAR</name>
<sequence>MTGTDNTSKNPARVAAGLKSTLARDNVSDEAKVNAQERLMEMGYTEDVAAYQHDEELHQTRVQAGYKAALSNPKVSEEAKENARQHLEESELN</sequence>
<feature type="region of interest" description="Disordered" evidence="1">
    <location>
        <begin position="69"/>
        <end position="93"/>
    </location>
</feature>
<dbReference type="PANTHER" id="PTHR36576:SF1">
    <property type="entry name" value="UPF0654 PROTEIN C11D3.01C-RELATED"/>
    <property type="match status" value="1"/>
</dbReference>
<keyword evidence="3" id="KW-1185">Reference proteome</keyword>
<dbReference type="InterPro" id="IPR018824">
    <property type="entry name" value="Conidiation-specific_6"/>
</dbReference>
<dbReference type="RefSeq" id="XP_037213230.1">
    <property type="nucleotide sequence ID" value="XM_037370229.1"/>
</dbReference>
<dbReference type="InterPro" id="IPR052670">
    <property type="entry name" value="UPF0654_domain"/>
</dbReference>
<evidence type="ECO:0000256" key="1">
    <source>
        <dbReference type="SAM" id="MobiDB-lite"/>
    </source>
</evidence>
<protein>
    <recommendedName>
        <fullName evidence="4">Conidiation-specific protein 6</fullName>
    </recommendedName>
</protein>
<dbReference type="Proteomes" id="UP000636479">
    <property type="component" value="Unassembled WGS sequence"/>
</dbReference>
<dbReference type="OrthoDB" id="5419162at2759"/>
<accession>A0A8H6VPS6</accession>
<reference evidence="2" key="1">
    <citation type="submission" date="2020-05" db="EMBL/GenBank/DDBJ databases">
        <title>Mycena genomes resolve the evolution of fungal bioluminescence.</title>
        <authorList>
            <person name="Tsai I.J."/>
        </authorList>
    </citation>
    <scope>NUCLEOTIDE SEQUENCE</scope>
    <source>
        <strain evidence="2">171206Taipei</strain>
    </source>
</reference>
<evidence type="ECO:0008006" key="4">
    <source>
        <dbReference type="Google" id="ProtNLM"/>
    </source>
</evidence>
<organism evidence="2 3">
    <name type="scientific">Mycena indigotica</name>
    <dbReference type="NCBI Taxonomy" id="2126181"/>
    <lineage>
        <taxon>Eukaryota</taxon>
        <taxon>Fungi</taxon>
        <taxon>Dikarya</taxon>
        <taxon>Basidiomycota</taxon>
        <taxon>Agaricomycotina</taxon>
        <taxon>Agaricomycetes</taxon>
        <taxon>Agaricomycetidae</taxon>
        <taxon>Agaricales</taxon>
        <taxon>Marasmiineae</taxon>
        <taxon>Mycenaceae</taxon>
        <taxon>Mycena</taxon>
    </lineage>
</organism>
<dbReference type="GeneID" id="59352745"/>
<dbReference type="PANTHER" id="PTHR36576">
    <property type="entry name" value="UPF0654 PROTEIN C11D3.01C-RELATED"/>
    <property type="match status" value="1"/>
</dbReference>
<dbReference type="EMBL" id="JACAZF010000017">
    <property type="protein sequence ID" value="KAF7289199.1"/>
    <property type="molecule type" value="Genomic_DNA"/>
</dbReference>
<dbReference type="Pfam" id="PF10346">
    <property type="entry name" value="Con-6"/>
    <property type="match status" value="2"/>
</dbReference>